<dbReference type="InterPro" id="IPR043128">
    <property type="entry name" value="Rev_trsase/Diguanyl_cyclase"/>
</dbReference>
<dbReference type="SMART" id="SM00052">
    <property type="entry name" value="EAL"/>
    <property type="match status" value="1"/>
</dbReference>
<sequence>MRLLPVRASLSVAAFAVTVFALNLTAPRGPEVLLWLGPCGAVLVPLVSAWRVARMPDLPAPTRRFWRTLAVCLVMAGCGAAAHGYDTIHSPSLGRHMSIGTISLYGLTMLLLLWSLIRLPMGTSGRGDVLRIALDAGTVMIAGAAFLWHFEARPQLEAAGYRPATLLAMTVTLLLELVTVFAIMKVALAGQAYIAPGALRLLAGALLVGALSSLLQGLIEDRRHLDMVQLTLPAILVCVTAAAERQRKVGVTRATREKAGRSPFSRLPYLAVAGVDLLLLISVRSGADLLPTVIAVIALTGLVMWRQVTAFRENAELLSRLDHSATHDALTQLPNRALFTERLAATLAAGGPCRGIGVALIDLDDFKIVNDTLGHQAGDVLLVAVAQRLRACLRPGDTAARLGGDEFVVLLEDVTPDEAEGVMRRMIDVLTEPVLADGQHLLVRASIGIAGGRLGEEPDEVLRRADIAMYAAKHGGGGAVQRYRPGMAGAVAGSAALGAELQQALAAGELFLEYQPIVSLSDRRIIGAEALMRWSHPVRGRIAPAEFIPVAERTGLIVTIGAWALHEACRQFAAWRQEHGADAPGTLSVNVSPRQLADPDLVAHVRAALAGAGLPADCLTLDLTGTAEADLTEAAQRLRELRDLGVRVALDDFGTGQASLTLLHRLPVDQLKLDRAFLDPADGTGVPMPSAVLALARAAGLEVVAEGVETADEAAALAACGYRMAQGFHLGPPMPGAELGQRLSSHQTAVTS</sequence>
<keyword evidence="5" id="KW-1185">Reference proteome</keyword>
<feature type="transmembrane region" description="Helical" evidence="1">
    <location>
        <begin position="97"/>
        <end position="117"/>
    </location>
</feature>
<name>A0A7W7H3E7_9ACTN</name>
<reference evidence="4 5" key="1">
    <citation type="submission" date="2020-08" db="EMBL/GenBank/DDBJ databases">
        <title>Sequencing the genomes of 1000 actinobacteria strains.</title>
        <authorList>
            <person name="Klenk H.-P."/>
        </authorList>
    </citation>
    <scope>NUCLEOTIDE SEQUENCE [LARGE SCALE GENOMIC DNA]</scope>
    <source>
        <strain evidence="4 5">DSM 45809</strain>
    </source>
</reference>
<organism evidence="4 5">
    <name type="scientific">Actinoplanes octamycinicus</name>
    <dbReference type="NCBI Taxonomy" id="135948"/>
    <lineage>
        <taxon>Bacteria</taxon>
        <taxon>Bacillati</taxon>
        <taxon>Actinomycetota</taxon>
        <taxon>Actinomycetes</taxon>
        <taxon>Micromonosporales</taxon>
        <taxon>Micromonosporaceae</taxon>
        <taxon>Actinoplanes</taxon>
    </lineage>
</organism>
<feature type="domain" description="GGDEF" evidence="3">
    <location>
        <begin position="354"/>
        <end position="485"/>
    </location>
</feature>
<dbReference type="Gene3D" id="3.30.70.270">
    <property type="match status" value="1"/>
</dbReference>
<evidence type="ECO:0000256" key="1">
    <source>
        <dbReference type="SAM" id="Phobius"/>
    </source>
</evidence>
<dbReference type="CDD" id="cd01948">
    <property type="entry name" value="EAL"/>
    <property type="match status" value="1"/>
</dbReference>
<gene>
    <name evidence="4" type="ORF">BJY16_006729</name>
</gene>
<feature type="transmembrane region" description="Helical" evidence="1">
    <location>
        <begin position="199"/>
        <end position="219"/>
    </location>
</feature>
<feature type="transmembrane region" description="Helical" evidence="1">
    <location>
        <begin position="129"/>
        <end position="150"/>
    </location>
</feature>
<keyword evidence="1" id="KW-0472">Membrane</keyword>
<dbReference type="Pfam" id="PF00990">
    <property type="entry name" value="GGDEF"/>
    <property type="match status" value="1"/>
</dbReference>
<keyword evidence="1" id="KW-0812">Transmembrane</keyword>
<dbReference type="InterPro" id="IPR035919">
    <property type="entry name" value="EAL_sf"/>
</dbReference>
<evidence type="ECO:0000313" key="5">
    <source>
        <dbReference type="Proteomes" id="UP000546162"/>
    </source>
</evidence>
<dbReference type="NCBIfam" id="TIGR00254">
    <property type="entry name" value="GGDEF"/>
    <property type="match status" value="1"/>
</dbReference>
<feature type="transmembrane region" description="Helical" evidence="1">
    <location>
        <begin position="32"/>
        <end position="53"/>
    </location>
</feature>
<evidence type="ECO:0000313" key="4">
    <source>
        <dbReference type="EMBL" id="MBB4743270.1"/>
    </source>
</evidence>
<evidence type="ECO:0000259" key="3">
    <source>
        <dbReference type="PROSITE" id="PS50887"/>
    </source>
</evidence>
<proteinExistence type="predicted"/>
<dbReference type="Pfam" id="PF00563">
    <property type="entry name" value="EAL"/>
    <property type="match status" value="1"/>
</dbReference>
<evidence type="ECO:0000259" key="2">
    <source>
        <dbReference type="PROSITE" id="PS50883"/>
    </source>
</evidence>
<dbReference type="AlphaFoldDB" id="A0A7W7H3E7"/>
<keyword evidence="1" id="KW-1133">Transmembrane helix</keyword>
<dbReference type="PROSITE" id="PS50887">
    <property type="entry name" value="GGDEF"/>
    <property type="match status" value="1"/>
</dbReference>
<dbReference type="SUPFAM" id="SSF55073">
    <property type="entry name" value="Nucleotide cyclase"/>
    <property type="match status" value="1"/>
</dbReference>
<dbReference type="PROSITE" id="PS50883">
    <property type="entry name" value="EAL"/>
    <property type="match status" value="1"/>
</dbReference>
<feature type="transmembrane region" description="Helical" evidence="1">
    <location>
        <begin position="7"/>
        <end position="26"/>
    </location>
</feature>
<feature type="transmembrane region" description="Helical" evidence="1">
    <location>
        <begin position="166"/>
        <end position="187"/>
    </location>
</feature>
<comment type="caution">
    <text evidence="4">The sequence shown here is derived from an EMBL/GenBank/DDBJ whole genome shotgun (WGS) entry which is preliminary data.</text>
</comment>
<dbReference type="InterPro" id="IPR052155">
    <property type="entry name" value="Biofilm_reg_signaling"/>
</dbReference>
<dbReference type="PANTHER" id="PTHR44757">
    <property type="entry name" value="DIGUANYLATE CYCLASE DGCP"/>
    <property type="match status" value="1"/>
</dbReference>
<feature type="transmembrane region" description="Helical" evidence="1">
    <location>
        <begin position="65"/>
        <end position="85"/>
    </location>
</feature>
<feature type="domain" description="EAL" evidence="2">
    <location>
        <begin position="494"/>
        <end position="747"/>
    </location>
</feature>
<accession>A0A7W7H3E7</accession>
<protein>
    <submittedName>
        <fullName evidence="4">Diguanylate cyclase (GGDEF)-like protein</fullName>
    </submittedName>
</protein>
<dbReference type="RefSeq" id="WP_185043562.1">
    <property type="nucleotide sequence ID" value="NZ_BAABFG010000005.1"/>
</dbReference>
<dbReference type="SUPFAM" id="SSF141868">
    <property type="entry name" value="EAL domain-like"/>
    <property type="match status" value="1"/>
</dbReference>
<dbReference type="InterPro" id="IPR001633">
    <property type="entry name" value="EAL_dom"/>
</dbReference>
<dbReference type="InterPro" id="IPR029787">
    <property type="entry name" value="Nucleotide_cyclase"/>
</dbReference>
<dbReference type="PANTHER" id="PTHR44757:SF2">
    <property type="entry name" value="BIOFILM ARCHITECTURE MAINTENANCE PROTEIN MBAA"/>
    <property type="match status" value="1"/>
</dbReference>
<dbReference type="Proteomes" id="UP000546162">
    <property type="component" value="Unassembled WGS sequence"/>
</dbReference>
<dbReference type="EMBL" id="JACHNB010000001">
    <property type="protein sequence ID" value="MBB4743270.1"/>
    <property type="molecule type" value="Genomic_DNA"/>
</dbReference>
<dbReference type="InterPro" id="IPR000160">
    <property type="entry name" value="GGDEF_dom"/>
</dbReference>
<dbReference type="Gene3D" id="3.20.20.450">
    <property type="entry name" value="EAL domain"/>
    <property type="match status" value="1"/>
</dbReference>
<dbReference type="CDD" id="cd01949">
    <property type="entry name" value="GGDEF"/>
    <property type="match status" value="1"/>
</dbReference>
<dbReference type="SMART" id="SM00267">
    <property type="entry name" value="GGDEF"/>
    <property type="match status" value="1"/>
</dbReference>